<dbReference type="RefSeq" id="WP_209354155.1">
    <property type="nucleotide sequence ID" value="NZ_JAGIYZ010000036.1"/>
</dbReference>
<name>A0ABS4B156_9PROT</name>
<keyword evidence="2" id="KW-1185">Reference proteome</keyword>
<dbReference type="SUPFAM" id="SSF141452">
    <property type="entry name" value="Hcp1-like"/>
    <property type="match status" value="1"/>
</dbReference>
<proteinExistence type="predicted"/>
<dbReference type="EMBL" id="JAGIYZ010000036">
    <property type="protein sequence ID" value="MBP0466766.1"/>
    <property type="molecule type" value="Genomic_DNA"/>
</dbReference>
<dbReference type="InterPro" id="IPR008514">
    <property type="entry name" value="T6SS_Hcp"/>
</dbReference>
<dbReference type="Gene3D" id="2.30.110.20">
    <property type="entry name" value="Hcp1-like"/>
    <property type="match status" value="1"/>
</dbReference>
<sequence>MPVLMQMPGVTGESTIAGYEGWLELKRFAWGGTRPYRGEGAGGARTTRVLGAQLRNVTAARLVDSSSGAIWLAMIGFTTLTPVKFVWLRTGSDQLVKYFSSTLIGARITSISETSGGDRPLEQIELLYQEIEFATSDVGDDLSGVQDIVSYKIGAHSA</sequence>
<dbReference type="Proteomes" id="UP000680815">
    <property type="component" value="Unassembled WGS sequence"/>
</dbReference>
<accession>A0ABS4B156</accession>
<reference evidence="1 2" key="1">
    <citation type="submission" date="2021-03" db="EMBL/GenBank/DDBJ databases">
        <authorList>
            <person name="So Y."/>
        </authorList>
    </citation>
    <scope>NUCLEOTIDE SEQUENCE [LARGE SCALE GENOMIC DNA]</scope>
    <source>
        <strain evidence="1 2">PWR1</strain>
    </source>
</reference>
<evidence type="ECO:0000313" key="2">
    <source>
        <dbReference type="Proteomes" id="UP000680815"/>
    </source>
</evidence>
<dbReference type="InterPro" id="IPR036624">
    <property type="entry name" value="Hcp1-lik_sf"/>
</dbReference>
<evidence type="ECO:0000313" key="1">
    <source>
        <dbReference type="EMBL" id="MBP0466766.1"/>
    </source>
</evidence>
<gene>
    <name evidence="1" type="ORF">J5Y09_22750</name>
</gene>
<organism evidence="1 2">
    <name type="scientific">Roseomonas nitratireducens</name>
    <dbReference type="NCBI Taxonomy" id="2820810"/>
    <lineage>
        <taxon>Bacteria</taxon>
        <taxon>Pseudomonadati</taxon>
        <taxon>Pseudomonadota</taxon>
        <taxon>Alphaproteobacteria</taxon>
        <taxon>Acetobacterales</taxon>
        <taxon>Roseomonadaceae</taxon>
        <taxon>Roseomonas</taxon>
    </lineage>
</organism>
<comment type="caution">
    <text evidence="1">The sequence shown here is derived from an EMBL/GenBank/DDBJ whole genome shotgun (WGS) entry which is preliminary data.</text>
</comment>
<protein>
    <submittedName>
        <fullName evidence="1">Type VI secretion system tube protein Hcp</fullName>
    </submittedName>
</protein>
<dbReference type="Pfam" id="PF05638">
    <property type="entry name" value="T6SS_HCP"/>
    <property type="match status" value="1"/>
</dbReference>